<evidence type="ECO:0000313" key="1">
    <source>
        <dbReference type="EMBL" id="ODA32602.1"/>
    </source>
</evidence>
<dbReference type="AlphaFoldDB" id="A0A1C3EH81"/>
<reference evidence="1 2" key="1">
    <citation type="submission" date="2016-05" db="EMBL/GenBank/DDBJ databases">
        <title>Genomic and physiological characterization of Planctopirus sp. isolated from fresh water lake.</title>
        <authorList>
            <person name="Subhash Y."/>
            <person name="Ramana C."/>
        </authorList>
    </citation>
    <scope>NUCLEOTIDE SEQUENCE [LARGE SCALE GENOMIC DNA]</scope>
    <source>
        <strain evidence="1 2">JC280</strain>
    </source>
</reference>
<comment type="caution">
    <text evidence="1">The sequence shown here is derived from an EMBL/GenBank/DDBJ whole genome shotgun (WGS) entry which is preliminary data.</text>
</comment>
<gene>
    <name evidence="1" type="ORF">A6X21_19785</name>
</gene>
<protein>
    <submittedName>
        <fullName evidence="1">Uncharacterized protein</fullName>
    </submittedName>
</protein>
<dbReference type="EMBL" id="LYDR01000063">
    <property type="protein sequence ID" value="ODA32602.1"/>
    <property type="molecule type" value="Genomic_DNA"/>
</dbReference>
<sequence>MPQRGDPCAVEQIDIAEFHHELQCQMSRETQMAVSSLRNILAVTVRKEQSLAKVSHQPVILSLVADVLFRAIN</sequence>
<keyword evidence="2" id="KW-1185">Reference proteome</keyword>
<evidence type="ECO:0000313" key="2">
    <source>
        <dbReference type="Proteomes" id="UP000094828"/>
    </source>
</evidence>
<name>A0A1C3EH81_9PLAN</name>
<organism evidence="1 2">
    <name type="scientific">Planctopirus hydrillae</name>
    <dbReference type="NCBI Taxonomy" id="1841610"/>
    <lineage>
        <taxon>Bacteria</taxon>
        <taxon>Pseudomonadati</taxon>
        <taxon>Planctomycetota</taxon>
        <taxon>Planctomycetia</taxon>
        <taxon>Planctomycetales</taxon>
        <taxon>Planctomycetaceae</taxon>
        <taxon>Planctopirus</taxon>
    </lineage>
</organism>
<accession>A0A1C3EH81</accession>
<proteinExistence type="predicted"/>
<dbReference type="Proteomes" id="UP000094828">
    <property type="component" value="Unassembled WGS sequence"/>
</dbReference>